<dbReference type="GO" id="GO:0016491">
    <property type="term" value="F:oxidoreductase activity"/>
    <property type="evidence" value="ECO:0007669"/>
    <property type="project" value="UniProtKB-KW"/>
</dbReference>
<keyword evidence="2" id="KW-0560">Oxidoreductase</keyword>
<evidence type="ECO:0000313" key="4">
    <source>
        <dbReference type="EMBL" id="HGW91789.1"/>
    </source>
</evidence>
<gene>
    <name evidence="4" type="ORF">ENV67_04525</name>
</gene>
<keyword evidence="1" id="KW-0285">Flavoprotein</keyword>
<dbReference type="InterPro" id="IPR036188">
    <property type="entry name" value="FAD/NAD-bd_sf"/>
</dbReference>
<dbReference type="InterPro" id="IPR003953">
    <property type="entry name" value="FAD-dep_OxRdtase_2_FAD-bd"/>
</dbReference>
<feature type="domain" description="FAD-dependent oxidoreductase 2 FAD-binding" evidence="3">
    <location>
        <begin position="100"/>
        <end position="482"/>
    </location>
</feature>
<dbReference type="PANTHER" id="PTHR11632">
    <property type="entry name" value="SUCCINATE DEHYDROGENASE 2 FLAVOPROTEIN SUBUNIT"/>
    <property type="match status" value="1"/>
</dbReference>
<dbReference type="GO" id="GO:0009435">
    <property type="term" value="P:NAD+ biosynthetic process"/>
    <property type="evidence" value="ECO:0007669"/>
    <property type="project" value="UniProtKB-UniPathway"/>
</dbReference>
<dbReference type="InterPro" id="IPR030664">
    <property type="entry name" value="SdhA/FrdA/AprA"/>
</dbReference>
<sequence>MSGYPEYMYESLRKVDETRPKRLEMAKKGLINFLKPMTAEERDEVLSKYHPDYMPDARRKIRIGPNKGEELLSDVVDILEAHSIIDPDKFEIGEPDYETDVLIIGGGGAGCMAAIWASNEGAKVIISTKLRLGDANSMMSQGGMQASVNESDSPAIHYLDVIGGGHFDNKPELVRALVTDAPFITKFLEELGVMWDRDENGNLKTAAGGGTSRRRMLSCKDYTGAEIMRVLRDEVKNRPELITYLEYHPAVELILDEDNNVSGAILFDMETGEYLVVKAKVTIIATGGFGRLHIKGFPTTNHYGATADGLVMAYRAGAKLLYMDSAQYHPTGAIYPQQIYGFLITEKIRGYGGQPLNKDGELFVYPLEPRDVEASSFIRACATGQGIRTPDGKWGIWLDSPIIELIHGEGTIEKAFPAMFRQFRRFGIDIRKEPMLVYPTLHYQNGGIEIDEHCHSTIPYLLVAGEASGGVHGRNRLMGNSVLDYNVFGARAGIESAKLFRQREFKGRLHIEHIRNYEKELKENGIETKRRSPILLPEYRNLKTIEKHRKDFDPFLPAGL</sequence>
<dbReference type="Gene3D" id="3.90.700.10">
    <property type="entry name" value="Succinate dehydrogenase/fumarate reductase flavoprotein, catalytic domain"/>
    <property type="match status" value="1"/>
</dbReference>
<evidence type="ECO:0000259" key="3">
    <source>
        <dbReference type="Pfam" id="PF00890"/>
    </source>
</evidence>
<dbReference type="EMBL" id="DTHG01000056">
    <property type="protein sequence ID" value="HGW91789.1"/>
    <property type="molecule type" value="Genomic_DNA"/>
</dbReference>
<dbReference type="Gene3D" id="3.50.50.60">
    <property type="entry name" value="FAD/NAD(P)-binding domain"/>
    <property type="match status" value="1"/>
</dbReference>
<name>A0A7C4YI79_UNCW3</name>
<dbReference type="PRINTS" id="PR00368">
    <property type="entry name" value="FADPNR"/>
</dbReference>
<dbReference type="InterPro" id="IPR027477">
    <property type="entry name" value="Succ_DH/fumarate_Rdtase_cat_sf"/>
</dbReference>
<proteinExistence type="predicted"/>
<dbReference type="Pfam" id="PF00890">
    <property type="entry name" value="FAD_binding_2"/>
    <property type="match status" value="1"/>
</dbReference>
<comment type="caution">
    <text evidence="4">The sequence shown here is derived from an EMBL/GenBank/DDBJ whole genome shotgun (WGS) entry which is preliminary data.</text>
</comment>
<dbReference type="AlphaFoldDB" id="A0A7C4YI79"/>
<accession>A0A7C4YI79</accession>
<dbReference type="UniPathway" id="UPA00253">
    <property type="reaction ID" value="UER00326"/>
</dbReference>
<protein>
    <submittedName>
        <fullName evidence="4">FAD-binding protein</fullName>
    </submittedName>
</protein>
<dbReference type="SUPFAM" id="SSF51905">
    <property type="entry name" value="FAD/NAD(P)-binding domain"/>
    <property type="match status" value="1"/>
</dbReference>
<evidence type="ECO:0000256" key="1">
    <source>
        <dbReference type="ARBA" id="ARBA00022630"/>
    </source>
</evidence>
<dbReference type="SUPFAM" id="SSF56425">
    <property type="entry name" value="Succinate dehydrogenase/fumarate reductase flavoprotein, catalytic domain"/>
    <property type="match status" value="1"/>
</dbReference>
<reference evidence="4" key="1">
    <citation type="journal article" date="2020" name="mSystems">
        <title>Genome- and Community-Level Interaction Insights into Carbon Utilization and Element Cycling Functions of Hydrothermarchaeota in Hydrothermal Sediment.</title>
        <authorList>
            <person name="Zhou Z."/>
            <person name="Liu Y."/>
            <person name="Xu W."/>
            <person name="Pan J."/>
            <person name="Luo Z.H."/>
            <person name="Li M."/>
        </authorList>
    </citation>
    <scope>NUCLEOTIDE SEQUENCE [LARGE SCALE GENOMIC DNA]</scope>
    <source>
        <strain evidence="4">SpSt-780</strain>
    </source>
</reference>
<evidence type="ECO:0000256" key="2">
    <source>
        <dbReference type="ARBA" id="ARBA00023002"/>
    </source>
</evidence>
<organism evidence="4">
    <name type="scientific">candidate division WOR-3 bacterium</name>
    <dbReference type="NCBI Taxonomy" id="2052148"/>
    <lineage>
        <taxon>Bacteria</taxon>
        <taxon>Bacteria division WOR-3</taxon>
    </lineage>
</organism>
<dbReference type="PANTHER" id="PTHR11632:SF51">
    <property type="entry name" value="SUCCINATE DEHYDROGENASE [UBIQUINONE] FLAVOPROTEIN SUBUNIT, MITOCHONDRIAL"/>
    <property type="match status" value="1"/>
</dbReference>